<keyword evidence="1" id="KW-0805">Transcription regulation</keyword>
<dbReference type="Pfam" id="PF08220">
    <property type="entry name" value="HTH_DeoR"/>
    <property type="match status" value="1"/>
</dbReference>
<feature type="domain" description="HTH deoR-type" evidence="3">
    <location>
        <begin position="185"/>
        <end position="232"/>
    </location>
</feature>
<dbReference type="AlphaFoldDB" id="A0A1F5WDH1"/>
<dbReference type="STRING" id="1798338.A3J56_00160"/>
<evidence type="ECO:0000256" key="2">
    <source>
        <dbReference type="ARBA" id="ARBA00023163"/>
    </source>
</evidence>
<evidence type="ECO:0000313" key="5">
    <source>
        <dbReference type="Proteomes" id="UP000178406"/>
    </source>
</evidence>
<organism evidence="4 5">
    <name type="scientific">Candidatus Giovannonibacteria bacterium RIFCSPHIGHO2_02_FULL_46_20</name>
    <dbReference type="NCBI Taxonomy" id="1798338"/>
    <lineage>
        <taxon>Bacteria</taxon>
        <taxon>Candidatus Giovannoniibacteriota</taxon>
    </lineage>
</organism>
<dbReference type="Gene3D" id="1.10.10.10">
    <property type="entry name" value="Winged helix-like DNA-binding domain superfamily/Winged helix DNA-binding domain"/>
    <property type="match status" value="1"/>
</dbReference>
<name>A0A1F5WDH1_9BACT</name>
<evidence type="ECO:0000313" key="4">
    <source>
        <dbReference type="EMBL" id="OGF73664.1"/>
    </source>
</evidence>
<dbReference type="GO" id="GO:0003700">
    <property type="term" value="F:DNA-binding transcription factor activity"/>
    <property type="evidence" value="ECO:0007669"/>
    <property type="project" value="InterPro"/>
</dbReference>
<accession>A0A1F5WDH1</accession>
<comment type="caution">
    <text evidence="4">The sequence shown here is derived from an EMBL/GenBank/DDBJ whole genome shotgun (WGS) entry which is preliminary data.</text>
</comment>
<evidence type="ECO:0000256" key="1">
    <source>
        <dbReference type="ARBA" id="ARBA00023015"/>
    </source>
</evidence>
<protein>
    <recommendedName>
        <fullName evidence="3">HTH deoR-type domain-containing protein</fullName>
    </recommendedName>
</protein>
<evidence type="ECO:0000259" key="3">
    <source>
        <dbReference type="Pfam" id="PF08220"/>
    </source>
</evidence>
<dbReference type="EMBL" id="MFHQ01000038">
    <property type="protein sequence ID" value="OGF73664.1"/>
    <property type="molecule type" value="Genomic_DNA"/>
</dbReference>
<dbReference type="InterPro" id="IPR036388">
    <property type="entry name" value="WH-like_DNA-bd_sf"/>
</dbReference>
<sequence>MNQLLQSSETKNSVEYAEVNTALKETQERVLRVTEALYRTTDLFSDNEPLKWSLRESAVKILQAISALDKNASFDDFRETQRAEKNIRGLLVHIELAASSAFMARKNFEVLEREYIILRDMVAKTAIPDACSLSPASSPTATQLIGQTSAPIPIPAFNSPQHQQNQQVAAKKPQMSEIARPMSERQDKILRFIQKNGISGVGDIACSLGAGISGRTVQRDLNALVGSGLLKKEGEKRWRRYFL</sequence>
<dbReference type="InterPro" id="IPR001034">
    <property type="entry name" value="DeoR_HTH"/>
</dbReference>
<keyword evidence="2" id="KW-0804">Transcription</keyword>
<reference evidence="4 5" key="1">
    <citation type="journal article" date="2016" name="Nat. Commun.">
        <title>Thousands of microbial genomes shed light on interconnected biogeochemical processes in an aquifer system.</title>
        <authorList>
            <person name="Anantharaman K."/>
            <person name="Brown C.T."/>
            <person name="Hug L.A."/>
            <person name="Sharon I."/>
            <person name="Castelle C.J."/>
            <person name="Probst A.J."/>
            <person name="Thomas B.C."/>
            <person name="Singh A."/>
            <person name="Wilkins M.J."/>
            <person name="Karaoz U."/>
            <person name="Brodie E.L."/>
            <person name="Williams K.H."/>
            <person name="Hubbard S.S."/>
            <person name="Banfield J.F."/>
        </authorList>
    </citation>
    <scope>NUCLEOTIDE SEQUENCE [LARGE SCALE GENOMIC DNA]</scope>
</reference>
<gene>
    <name evidence="4" type="ORF">A3J56_00160</name>
</gene>
<dbReference type="SUPFAM" id="SSF46785">
    <property type="entry name" value="Winged helix' DNA-binding domain"/>
    <property type="match status" value="1"/>
</dbReference>
<dbReference type="Proteomes" id="UP000178406">
    <property type="component" value="Unassembled WGS sequence"/>
</dbReference>
<dbReference type="InterPro" id="IPR036390">
    <property type="entry name" value="WH_DNA-bd_sf"/>
</dbReference>
<dbReference type="CDD" id="cd00090">
    <property type="entry name" value="HTH_ARSR"/>
    <property type="match status" value="1"/>
</dbReference>
<dbReference type="InterPro" id="IPR011991">
    <property type="entry name" value="ArsR-like_HTH"/>
</dbReference>
<proteinExistence type="predicted"/>